<evidence type="ECO:0000313" key="8">
    <source>
        <dbReference type="Proteomes" id="UP000572754"/>
    </source>
</evidence>
<accession>A0A8H5UHY7</accession>
<keyword evidence="5" id="KW-0539">Nucleus</keyword>
<keyword evidence="4" id="KW-0804">Transcription</keyword>
<evidence type="ECO:0008006" key="9">
    <source>
        <dbReference type="Google" id="ProtNLM"/>
    </source>
</evidence>
<evidence type="ECO:0000256" key="6">
    <source>
        <dbReference type="SAM" id="MobiDB-lite"/>
    </source>
</evidence>
<protein>
    <recommendedName>
        <fullName evidence="9">Transcription factor gsfR2</fullName>
    </recommendedName>
</protein>
<keyword evidence="3" id="KW-0805">Transcription regulation</keyword>
<dbReference type="AlphaFoldDB" id="A0A8H5UHY7"/>
<proteinExistence type="predicted"/>
<keyword evidence="1" id="KW-0479">Metal-binding</keyword>
<feature type="region of interest" description="Disordered" evidence="6">
    <location>
        <begin position="1"/>
        <end position="38"/>
    </location>
</feature>
<evidence type="ECO:0000313" key="7">
    <source>
        <dbReference type="EMBL" id="KAF5688125.1"/>
    </source>
</evidence>
<keyword evidence="2" id="KW-0862">Zinc</keyword>
<comment type="caution">
    <text evidence="7">The sequence shown here is derived from an EMBL/GenBank/DDBJ whole genome shotgun (WGS) entry which is preliminary data.</text>
</comment>
<reference evidence="8" key="1">
    <citation type="journal article" date="2020" name="BMC Genomics">
        <title>Correction to: Identification and distribution of gene clusters required for synthesis of sphingolipid metabolism inhibitors in diverse species of the filamentous fungus Fusarium.</title>
        <authorList>
            <person name="Kim H.S."/>
            <person name="Lohmar J.M."/>
            <person name="Busman M."/>
            <person name="Brown D.W."/>
            <person name="Naumann T.A."/>
            <person name="Divon H.H."/>
            <person name="Lysoe E."/>
            <person name="Uhlig S."/>
            <person name="Proctor R.H."/>
        </authorList>
    </citation>
    <scope>NUCLEOTIDE SEQUENCE [LARGE SCALE GENOMIC DNA]</scope>
    <source>
        <strain evidence="8">NRRL 25331</strain>
    </source>
</reference>
<sequence length="399" mass="44746">MSPEDAQEVPGRSGLVVWGDQVDTTGPPRTNRDSFTPEVGHDISLFPTPITIPPPLVPLIDEITGRGRTISLFTTDPCPQHPSPNLQTLYKDNTIGTSLLPSQGFRNRPVYTNNTLKERAEYEASRIVHQVKTFAESGQTYFIHNSQTSNSTALRDAFAACSLYTARNSANTSLVVSEISRRAELLIQATDTAITLGPLSSRSTMSLDLLPSVQAMLMYQCMRLFSDDNSQQEQAEKDAKSLARWVVILHAQTSEAFSSSSRLNHSWEDWVRAESIQRTMIFADLVESIYTFLKFGWYQQSTRLAELGFTGRAAIWNAGSMAEWQQALEQKTWLRLEMSRFLDSVKGTCLDDLDELGTMILVSYKGFEVLREWAGDDKKLLEKWGLSSGCNDPFMYLTP</sequence>
<keyword evidence="8" id="KW-1185">Reference proteome</keyword>
<organism evidence="7 8">
    <name type="scientific">Fusarium circinatum</name>
    <name type="common">Pitch canker fungus</name>
    <name type="synonym">Gibberella circinata</name>
    <dbReference type="NCBI Taxonomy" id="48490"/>
    <lineage>
        <taxon>Eukaryota</taxon>
        <taxon>Fungi</taxon>
        <taxon>Dikarya</taxon>
        <taxon>Ascomycota</taxon>
        <taxon>Pezizomycotina</taxon>
        <taxon>Sordariomycetes</taxon>
        <taxon>Hypocreomycetidae</taxon>
        <taxon>Hypocreales</taxon>
        <taxon>Nectriaceae</taxon>
        <taxon>Fusarium</taxon>
        <taxon>Fusarium fujikuroi species complex</taxon>
    </lineage>
</organism>
<dbReference type="GO" id="GO:0046872">
    <property type="term" value="F:metal ion binding"/>
    <property type="evidence" value="ECO:0007669"/>
    <property type="project" value="UniProtKB-KW"/>
</dbReference>
<dbReference type="PANTHER" id="PTHR47660">
    <property type="entry name" value="TRANSCRIPTION FACTOR WITH C2H2 AND ZN(2)-CYS(6) DNA BINDING DOMAIN (EUROFUNG)-RELATED-RELATED"/>
    <property type="match status" value="1"/>
</dbReference>
<evidence type="ECO:0000256" key="5">
    <source>
        <dbReference type="ARBA" id="ARBA00023242"/>
    </source>
</evidence>
<dbReference type="Proteomes" id="UP000572754">
    <property type="component" value="Unassembled WGS sequence"/>
</dbReference>
<reference evidence="7 8" key="2">
    <citation type="submission" date="2020-05" db="EMBL/GenBank/DDBJ databases">
        <title>Identification and distribution of gene clusters putatively required for synthesis of sphingolipid metabolism inhibitors in phylogenetically diverse species of the filamentous fungus Fusarium.</title>
        <authorList>
            <person name="Kim H.-S."/>
            <person name="Busman M."/>
            <person name="Brown D.W."/>
            <person name="Divon H."/>
            <person name="Uhlig S."/>
            <person name="Proctor R.H."/>
        </authorList>
    </citation>
    <scope>NUCLEOTIDE SEQUENCE [LARGE SCALE GENOMIC DNA]</scope>
    <source>
        <strain evidence="7 8">NRRL 25331</strain>
    </source>
</reference>
<name>A0A8H5UHY7_FUSCI</name>
<evidence type="ECO:0000256" key="1">
    <source>
        <dbReference type="ARBA" id="ARBA00022723"/>
    </source>
</evidence>
<evidence type="ECO:0000256" key="4">
    <source>
        <dbReference type="ARBA" id="ARBA00023163"/>
    </source>
</evidence>
<evidence type="ECO:0000256" key="2">
    <source>
        <dbReference type="ARBA" id="ARBA00022833"/>
    </source>
</evidence>
<evidence type="ECO:0000256" key="3">
    <source>
        <dbReference type="ARBA" id="ARBA00023015"/>
    </source>
</evidence>
<dbReference type="PANTHER" id="PTHR47660:SF3">
    <property type="entry name" value="FINGER DOMAIN PROTEIN, PUTATIVE (AFU_ORTHOLOGUE AFUA_4G03310)-RELATED"/>
    <property type="match status" value="1"/>
</dbReference>
<dbReference type="EMBL" id="JAAQPE010000065">
    <property type="protein sequence ID" value="KAF5688125.1"/>
    <property type="molecule type" value="Genomic_DNA"/>
</dbReference>
<gene>
    <name evidence="7" type="ORF">FCIRC_2032</name>
</gene>